<dbReference type="AlphaFoldDB" id="A0A2J8PQG4"/>
<sequence>MRDPLTDCPYNKVYKNLKEFSQNGENFCKQVTSVLQQRDGGLILLLRLECSGAVIACCSLKLLCSGTPLASASQVARTAGQTWKLAMPKDFRNWQAS</sequence>
<dbReference type="EMBL" id="NBAG03000211">
    <property type="protein sequence ID" value="PNI86255.1"/>
    <property type="molecule type" value="Genomic_DNA"/>
</dbReference>
<protein>
    <submittedName>
        <fullName evidence="1">NOSTRIN isoform 4</fullName>
    </submittedName>
</protein>
<evidence type="ECO:0000313" key="2">
    <source>
        <dbReference type="Proteomes" id="UP000236370"/>
    </source>
</evidence>
<name>A0A2J8PQG4_PANTR</name>
<evidence type="ECO:0000313" key="1">
    <source>
        <dbReference type="EMBL" id="PNI86255.1"/>
    </source>
</evidence>
<accession>A0A2J8PQG4</accession>
<gene>
    <name evidence="1" type="ORF">CK820_G0001423</name>
</gene>
<organism evidence="1 2">
    <name type="scientific">Pan troglodytes</name>
    <name type="common">Chimpanzee</name>
    <dbReference type="NCBI Taxonomy" id="9598"/>
    <lineage>
        <taxon>Eukaryota</taxon>
        <taxon>Metazoa</taxon>
        <taxon>Chordata</taxon>
        <taxon>Craniata</taxon>
        <taxon>Vertebrata</taxon>
        <taxon>Euteleostomi</taxon>
        <taxon>Mammalia</taxon>
        <taxon>Eutheria</taxon>
        <taxon>Euarchontoglires</taxon>
        <taxon>Primates</taxon>
        <taxon>Haplorrhini</taxon>
        <taxon>Catarrhini</taxon>
        <taxon>Hominidae</taxon>
        <taxon>Pan</taxon>
    </lineage>
</organism>
<dbReference type="Proteomes" id="UP000236370">
    <property type="component" value="Unassembled WGS sequence"/>
</dbReference>
<reference evidence="1 2" key="1">
    <citation type="submission" date="2017-12" db="EMBL/GenBank/DDBJ databases">
        <title>High-resolution comparative analysis of great ape genomes.</title>
        <authorList>
            <person name="Pollen A."/>
            <person name="Hastie A."/>
            <person name="Hormozdiari F."/>
            <person name="Dougherty M."/>
            <person name="Liu R."/>
            <person name="Chaisson M."/>
            <person name="Hoppe E."/>
            <person name="Hill C."/>
            <person name="Pang A."/>
            <person name="Hillier L."/>
            <person name="Baker C."/>
            <person name="Armstrong J."/>
            <person name="Shendure J."/>
            <person name="Paten B."/>
            <person name="Wilson R."/>
            <person name="Chao H."/>
            <person name="Schneider V."/>
            <person name="Ventura M."/>
            <person name="Kronenberg Z."/>
            <person name="Murali S."/>
            <person name="Gordon D."/>
            <person name="Cantsilieris S."/>
            <person name="Munson K."/>
            <person name="Nelson B."/>
            <person name="Raja A."/>
            <person name="Underwood J."/>
            <person name="Diekhans M."/>
            <person name="Fiddes I."/>
            <person name="Haussler D."/>
            <person name="Eichler E."/>
        </authorList>
    </citation>
    <scope>NUCLEOTIDE SEQUENCE [LARGE SCALE GENOMIC DNA]</scope>
    <source>
        <strain evidence="1">Yerkes chimp pedigree #C0471</strain>
    </source>
</reference>
<comment type="caution">
    <text evidence="1">The sequence shown here is derived from an EMBL/GenBank/DDBJ whole genome shotgun (WGS) entry which is preliminary data.</text>
</comment>
<proteinExistence type="predicted"/>